<feature type="domain" description="FHA" evidence="2">
    <location>
        <begin position="26"/>
        <end position="77"/>
    </location>
</feature>
<name>A0A2A5CJR9_9GAMM</name>
<dbReference type="Gene3D" id="2.60.200.20">
    <property type="match status" value="1"/>
</dbReference>
<reference evidence="4" key="1">
    <citation type="submission" date="2017-08" db="EMBL/GenBank/DDBJ databases">
        <title>A dynamic microbial community with high functional redundancy inhabits the cold, oxic subseafloor aquifer.</title>
        <authorList>
            <person name="Tully B.J."/>
            <person name="Wheat C.G."/>
            <person name="Glazer B.T."/>
            <person name="Huber J.A."/>
        </authorList>
    </citation>
    <scope>NUCLEOTIDE SEQUENCE [LARGE SCALE GENOMIC DNA]</scope>
</reference>
<evidence type="ECO:0000313" key="3">
    <source>
        <dbReference type="EMBL" id="PCJ43616.1"/>
    </source>
</evidence>
<feature type="transmembrane region" description="Helical" evidence="1">
    <location>
        <begin position="187"/>
        <end position="206"/>
    </location>
</feature>
<evidence type="ECO:0000259" key="2">
    <source>
        <dbReference type="PROSITE" id="PS50006"/>
    </source>
</evidence>
<dbReference type="InterPro" id="IPR008984">
    <property type="entry name" value="SMAD_FHA_dom_sf"/>
</dbReference>
<dbReference type="AlphaFoldDB" id="A0A2A5CJR9"/>
<proteinExistence type="predicted"/>
<keyword evidence="1" id="KW-1133">Transmembrane helix</keyword>
<evidence type="ECO:0000256" key="1">
    <source>
        <dbReference type="SAM" id="Phobius"/>
    </source>
</evidence>
<protein>
    <recommendedName>
        <fullName evidence="2">FHA domain-containing protein</fullName>
    </recommendedName>
</protein>
<dbReference type="PROSITE" id="PS50006">
    <property type="entry name" value="FHA_DOMAIN"/>
    <property type="match status" value="1"/>
</dbReference>
<keyword evidence="1" id="KW-0472">Membrane</keyword>
<evidence type="ECO:0000313" key="4">
    <source>
        <dbReference type="Proteomes" id="UP000228987"/>
    </source>
</evidence>
<comment type="caution">
    <text evidence="3">The sequence shown here is derived from an EMBL/GenBank/DDBJ whole genome shotgun (WGS) entry which is preliminary data.</text>
</comment>
<dbReference type="EMBL" id="NVWI01000001">
    <property type="protein sequence ID" value="PCJ43616.1"/>
    <property type="molecule type" value="Genomic_DNA"/>
</dbReference>
<dbReference type="Proteomes" id="UP000228987">
    <property type="component" value="Unassembled WGS sequence"/>
</dbReference>
<dbReference type="CDD" id="cd00060">
    <property type="entry name" value="FHA"/>
    <property type="match status" value="1"/>
</dbReference>
<keyword evidence="1" id="KW-0812">Transmembrane</keyword>
<feature type="transmembrane region" description="Helical" evidence="1">
    <location>
        <begin position="226"/>
        <end position="243"/>
    </location>
</feature>
<accession>A0A2A5CJR9</accession>
<feature type="transmembrane region" description="Helical" evidence="1">
    <location>
        <begin position="159"/>
        <end position="180"/>
    </location>
</feature>
<dbReference type="InterPro" id="IPR000253">
    <property type="entry name" value="FHA_dom"/>
</dbReference>
<dbReference type="SMART" id="SM00240">
    <property type="entry name" value="FHA"/>
    <property type="match status" value="1"/>
</dbReference>
<organism evidence="3 4">
    <name type="scientific">SAR86 cluster bacterium</name>
    <dbReference type="NCBI Taxonomy" id="2030880"/>
    <lineage>
        <taxon>Bacteria</taxon>
        <taxon>Pseudomonadati</taxon>
        <taxon>Pseudomonadota</taxon>
        <taxon>Gammaproteobacteria</taxon>
        <taxon>SAR86 cluster</taxon>
    </lineage>
</organism>
<feature type="transmembrane region" description="Helical" evidence="1">
    <location>
        <begin position="255"/>
        <end position="272"/>
    </location>
</feature>
<gene>
    <name evidence="3" type="ORF">COA71_01725</name>
</gene>
<dbReference type="SUPFAM" id="SSF49879">
    <property type="entry name" value="SMAD/FHA domain"/>
    <property type="match status" value="1"/>
</dbReference>
<feature type="transmembrane region" description="Helical" evidence="1">
    <location>
        <begin position="127"/>
        <end position="147"/>
    </location>
</feature>
<sequence length="329" mass="37263">MESLIIRVSRGGRSQPVFHRADNFPFRIGRAYDNDLIIADETVSAHHLEIHADENENGFLVKSIADENGTWIGKERLVDAQPELHDLTVPTTIHIGRTHLDLHAAHSPIEPTLIIARSSRLSEIASTIWLALGLALAYMLLTFYFAYQQFSLNNDWTEILVNRLLYFAIPIGIATMMSFISRMFLHSWRYLLQLSLASFACLVYLLTEELNSVISYFFTSQGVADFLILIFSGIFFAWIFAWQMRAISTTSVKRAAFVGIGGAWLILGLRTVQDIVDIPDFSTQPTMHNLVQRYDIRLSPSEESVSEFISNVGEDLQTGLTQELEKDRS</sequence>
<dbReference type="Pfam" id="PF00498">
    <property type="entry name" value="FHA"/>
    <property type="match status" value="1"/>
</dbReference>